<name>A0A7W5B2M9_9BACL</name>
<dbReference type="AlphaFoldDB" id="A0A7W5B2M9"/>
<dbReference type="Gene3D" id="3.40.630.30">
    <property type="match status" value="1"/>
</dbReference>
<dbReference type="SUPFAM" id="SSF55729">
    <property type="entry name" value="Acyl-CoA N-acyltransferases (Nat)"/>
    <property type="match status" value="1"/>
</dbReference>
<sequence>MKLLLAKSDEEIRSTFPIMKQLRPHLSEEHYVSRIKHMQEQYGYQLLVLVDEAQVKACSGYKIGESLAWGKYLYVDDLITDQESRSRGYANQLFDWLETEAQRQECNGLHLDSGVQRHDAHRFYLKQKMKIAAYHFDKAYD</sequence>
<dbReference type="InterPro" id="IPR000182">
    <property type="entry name" value="GNAT_dom"/>
</dbReference>
<evidence type="ECO:0000259" key="1">
    <source>
        <dbReference type="PROSITE" id="PS51186"/>
    </source>
</evidence>
<dbReference type="PROSITE" id="PS51186">
    <property type="entry name" value="GNAT"/>
    <property type="match status" value="1"/>
</dbReference>
<evidence type="ECO:0000313" key="2">
    <source>
        <dbReference type="EMBL" id="MBB3112756.1"/>
    </source>
</evidence>
<keyword evidence="2" id="KW-0808">Transferase</keyword>
<gene>
    <name evidence="2" type="ORF">FHS18_004858</name>
</gene>
<feature type="domain" description="N-acetyltransferase" evidence="1">
    <location>
        <begin position="1"/>
        <end position="141"/>
    </location>
</feature>
<reference evidence="2 3" key="1">
    <citation type="submission" date="2020-08" db="EMBL/GenBank/DDBJ databases">
        <title>Genomic Encyclopedia of Type Strains, Phase III (KMG-III): the genomes of soil and plant-associated and newly described type strains.</title>
        <authorList>
            <person name="Whitman W."/>
        </authorList>
    </citation>
    <scope>NUCLEOTIDE SEQUENCE [LARGE SCALE GENOMIC DNA]</scope>
    <source>
        <strain evidence="2 3">CECT 5862</strain>
    </source>
</reference>
<accession>A0A7W5B2M9</accession>
<dbReference type="Proteomes" id="UP000570361">
    <property type="component" value="Unassembled WGS sequence"/>
</dbReference>
<dbReference type="EMBL" id="JACHXK010000014">
    <property type="protein sequence ID" value="MBB3112756.1"/>
    <property type="molecule type" value="Genomic_DNA"/>
</dbReference>
<proteinExistence type="predicted"/>
<protein>
    <submittedName>
        <fullName evidence="2">GNAT superfamily N-acetyltransferase</fullName>
    </submittedName>
</protein>
<evidence type="ECO:0000313" key="3">
    <source>
        <dbReference type="Proteomes" id="UP000570361"/>
    </source>
</evidence>
<organism evidence="2 3">
    <name type="scientific">Paenibacillus phyllosphaerae</name>
    <dbReference type="NCBI Taxonomy" id="274593"/>
    <lineage>
        <taxon>Bacteria</taxon>
        <taxon>Bacillati</taxon>
        <taxon>Bacillota</taxon>
        <taxon>Bacilli</taxon>
        <taxon>Bacillales</taxon>
        <taxon>Paenibacillaceae</taxon>
        <taxon>Paenibacillus</taxon>
    </lineage>
</organism>
<dbReference type="RefSeq" id="WP_183602867.1">
    <property type="nucleotide sequence ID" value="NZ_JACHXK010000014.1"/>
</dbReference>
<dbReference type="InterPro" id="IPR016181">
    <property type="entry name" value="Acyl_CoA_acyltransferase"/>
</dbReference>
<dbReference type="Pfam" id="PF00583">
    <property type="entry name" value="Acetyltransf_1"/>
    <property type="match status" value="1"/>
</dbReference>
<comment type="caution">
    <text evidence="2">The sequence shown here is derived from an EMBL/GenBank/DDBJ whole genome shotgun (WGS) entry which is preliminary data.</text>
</comment>
<keyword evidence="3" id="KW-1185">Reference proteome</keyword>
<dbReference type="GO" id="GO:0016747">
    <property type="term" value="F:acyltransferase activity, transferring groups other than amino-acyl groups"/>
    <property type="evidence" value="ECO:0007669"/>
    <property type="project" value="InterPro"/>
</dbReference>